<reference evidence="3" key="1">
    <citation type="submission" date="2024-06" db="EMBL/GenBank/DDBJ databases">
        <title>Multi-omics analyses provide insights into the biosynthesis of the anticancer antibiotic pleurotin in Hohenbuehelia grisea.</title>
        <authorList>
            <person name="Weaver J.A."/>
            <person name="Alberti F."/>
        </authorList>
    </citation>
    <scope>NUCLEOTIDE SEQUENCE [LARGE SCALE GENOMIC DNA]</scope>
    <source>
        <strain evidence="3">T-177</strain>
    </source>
</reference>
<comment type="caution">
    <text evidence="2">The sequence shown here is derived from an EMBL/GenBank/DDBJ whole genome shotgun (WGS) entry which is preliminary data.</text>
</comment>
<protein>
    <recommendedName>
        <fullName evidence="1">Heterokaryon incompatibility domain-containing protein</fullName>
    </recommendedName>
</protein>
<gene>
    <name evidence="2" type="ORF">HGRIS_007024</name>
</gene>
<accession>A0ABR3JAX5</accession>
<dbReference type="Pfam" id="PF26639">
    <property type="entry name" value="Het-6_barrel"/>
    <property type="match status" value="1"/>
</dbReference>
<dbReference type="Pfam" id="PF06985">
    <property type="entry name" value="HET"/>
    <property type="match status" value="1"/>
</dbReference>
<dbReference type="PANTHER" id="PTHR24148">
    <property type="entry name" value="ANKYRIN REPEAT DOMAIN-CONTAINING PROTEIN 39 HOMOLOG-RELATED"/>
    <property type="match status" value="1"/>
</dbReference>
<sequence length="604" mass="68003">MLYPRSLEDRQIRVIALHPGPDTDPIIVELLETDLDEAPSFEALSYVWGDVSHRSEITCMDSPFLITQNLRDALQTLRSSSAKRLLWIDAICINQADLDERSQQVKLMRDIFLNAKRVLVWLDLENDENVPAAIALIDNIFALCHQHAQSVGGEVVELAHEKGAFVEISASQLESTTATSEAWDALRLFFGRPWFTRVWCVQEIVVARGSTMMVGQQYTLSWQKVGVAASWLHANSIEADFDVPAEMAEIPFSNAFFMFDVIPEEEDSLTHTLVHFRDFQATDPRDKVFALLGLLNYGVGVDAPLITVNYRRPTWKVFADVVSDSITKTGNLTVLSSIHHDSPFDESTPFPSWVPRWDTSPDSMALLSEYNTTWNACSDEHPLQTFDIDTTAQLLYLKGVEFDTIEWTTDLMSIDSFKDTKSPVSHPVIEAWNKSGLGFEVFRDGPLIDAISMAATLTGGMTSDFSTIYELDMDLRIEFYSDFLAFMWQLFDAFNRHTDGPKLDIGLEREGFGDPHRFRIAASRACDQRKLFTTPKGHFGLCPGCAEAGDVVVVLYGGAMPYVLRPSVDNYWFMGEAYIDMIMVGEAFDTFRSQCSTERVVSIT</sequence>
<dbReference type="EMBL" id="JASNQZ010000010">
    <property type="protein sequence ID" value="KAL0952799.1"/>
    <property type="molecule type" value="Genomic_DNA"/>
</dbReference>
<dbReference type="InterPro" id="IPR010730">
    <property type="entry name" value="HET"/>
</dbReference>
<dbReference type="InterPro" id="IPR052895">
    <property type="entry name" value="HetReg/Transcr_Mod"/>
</dbReference>
<dbReference type="PANTHER" id="PTHR24148:SF64">
    <property type="entry name" value="HETEROKARYON INCOMPATIBILITY DOMAIN-CONTAINING PROTEIN"/>
    <property type="match status" value="1"/>
</dbReference>
<name>A0ABR3JAX5_9AGAR</name>
<evidence type="ECO:0000313" key="2">
    <source>
        <dbReference type="EMBL" id="KAL0952799.1"/>
    </source>
</evidence>
<dbReference type="Proteomes" id="UP001556367">
    <property type="component" value="Unassembled WGS sequence"/>
</dbReference>
<keyword evidence="3" id="KW-1185">Reference proteome</keyword>
<proteinExistence type="predicted"/>
<evidence type="ECO:0000313" key="3">
    <source>
        <dbReference type="Proteomes" id="UP001556367"/>
    </source>
</evidence>
<evidence type="ECO:0000259" key="1">
    <source>
        <dbReference type="Pfam" id="PF06985"/>
    </source>
</evidence>
<organism evidence="2 3">
    <name type="scientific">Hohenbuehelia grisea</name>
    <dbReference type="NCBI Taxonomy" id="104357"/>
    <lineage>
        <taxon>Eukaryota</taxon>
        <taxon>Fungi</taxon>
        <taxon>Dikarya</taxon>
        <taxon>Basidiomycota</taxon>
        <taxon>Agaricomycotina</taxon>
        <taxon>Agaricomycetes</taxon>
        <taxon>Agaricomycetidae</taxon>
        <taxon>Agaricales</taxon>
        <taxon>Pleurotineae</taxon>
        <taxon>Pleurotaceae</taxon>
        <taxon>Hohenbuehelia</taxon>
    </lineage>
</organism>
<feature type="domain" description="Heterokaryon incompatibility" evidence="1">
    <location>
        <begin position="41"/>
        <end position="203"/>
    </location>
</feature>